<name>A0A2P2EDG5_9PROT</name>
<dbReference type="EMBL" id="BFBR01000010">
    <property type="protein sequence ID" value="GBF59109.1"/>
    <property type="molecule type" value="Genomic_DNA"/>
</dbReference>
<reference evidence="1 2" key="1">
    <citation type="journal article" date="2018" name="Genome Announc.">
        <title>Draft Genome Sequence of "Candidatus Phycosocius bacilliformis," an Alphaproteobacterial Ectosymbiont of the Hydrocarbon-Producing Green Alga Botryococcus braunii.</title>
        <authorList>
            <person name="Tanabe Y."/>
            <person name="Yamaguchi H."/>
            <person name="Watanabe M.M."/>
        </authorList>
    </citation>
    <scope>NUCLEOTIDE SEQUENCE [LARGE SCALE GENOMIC DNA]</scope>
    <source>
        <strain evidence="1 2">BOTRYCO-2</strain>
    </source>
</reference>
<comment type="caution">
    <text evidence="1">The sequence shown here is derived from an EMBL/GenBank/DDBJ whole genome shotgun (WGS) entry which is preliminary data.</text>
</comment>
<dbReference type="AlphaFoldDB" id="A0A2P2EDG5"/>
<protein>
    <submittedName>
        <fullName evidence="1">Uncharacterized protein</fullName>
    </submittedName>
</protein>
<proteinExistence type="predicted"/>
<accession>A0A2P2EDG5</accession>
<sequence>MGVSEYGYRRGDGTDIVLACDPNDNNRLYLSAAIEGTSPVSTFVVFTVDGKDFEFRADELGSIEVGSRVSENWLYSLFHELGAGKELELRFSPHSIFDGVNQNEGWQRSVSATTSRTLISLAGSRKALGKSLC</sequence>
<evidence type="ECO:0000313" key="1">
    <source>
        <dbReference type="EMBL" id="GBF59109.1"/>
    </source>
</evidence>
<organism evidence="1 2">
    <name type="scientific">Candidatus Phycosocius bacilliformis</name>
    <dbReference type="NCBI Taxonomy" id="1445552"/>
    <lineage>
        <taxon>Bacteria</taxon>
        <taxon>Pseudomonadati</taxon>
        <taxon>Pseudomonadota</taxon>
        <taxon>Alphaproteobacteria</taxon>
        <taxon>Caulobacterales</taxon>
        <taxon>Caulobacterales incertae sedis</taxon>
        <taxon>Candidatus Phycosocius</taxon>
    </lineage>
</organism>
<evidence type="ECO:0000313" key="2">
    <source>
        <dbReference type="Proteomes" id="UP000245086"/>
    </source>
</evidence>
<keyword evidence="2" id="KW-1185">Reference proteome</keyword>
<gene>
    <name evidence="1" type="ORF">PbB2_02801</name>
</gene>
<dbReference type="Proteomes" id="UP000245086">
    <property type="component" value="Unassembled WGS sequence"/>
</dbReference>